<dbReference type="AlphaFoldDB" id="A0A4Z2HND1"/>
<organism evidence="1 2">
    <name type="scientific">Liparis tanakae</name>
    <name type="common">Tanaka's snailfish</name>
    <dbReference type="NCBI Taxonomy" id="230148"/>
    <lineage>
        <taxon>Eukaryota</taxon>
        <taxon>Metazoa</taxon>
        <taxon>Chordata</taxon>
        <taxon>Craniata</taxon>
        <taxon>Vertebrata</taxon>
        <taxon>Euteleostomi</taxon>
        <taxon>Actinopterygii</taxon>
        <taxon>Neopterygii</taxon>
        <taxon>Teleostei</taxon>
        <taxon>Neoteleostei</taxon>
        <taxon>Acanthomorphata</taxon>
        <taxon>Eupercaria</taxon>
        <taxon>Perciformes</taxon>
        <taxon>Cottioidei</taxon>
        <taxon>Cottales</taxon>
        <taxon>Liparidae</taxon>
        <taxon>Liparis</taxon>
    </lineage>
</organism>
<name>A0A4Z2HND1_9TELE</name>
<keyword evidence="2" id="KW-1185">Reference proteome</keyword>
<evidence type="ECO:0000313" key="2">
    <source>
        <dbReference type="Proteomes" id="UP000314294"/>
    </source>
</evidence>
<comment type="caution">
    <text evidence="1">The sequence shown here is derived from an EMBL/GenBank/DDBJ whole genome shotgun (WGS) entry which is preliminary data.</text>
</comment>
<accession>A0A4Z2HND1</accession>
<protein>
    <submittedName>
        <fullName evidence="1">Uncharacterized protein</fullName>
    </submittedName>
</protein>
<evidence type="ECO:0000313" key="1">
    <source>
        <dbReference type="EMBL" id="TNN66454.1"/>
    </source>
</evidence>
<gene>
    <name evidence="1" type="ORF">EYF80_023362</name>
</gene>
<dbReference type="EMBL" id="SRLO01000219">
    <property type="protein sequence ID" value="TNN66454.1"/>
    <property type="molecule type" value="Genomic_DNA"/>
</dbReference>
<reference evidence="1 2" key="1">
    <citation type="submission" date="2019-03" db="EMBL/GenBank/DDBJ databases">
        <title>First draft genome of Liparis tanakae, snailfish: a comprehensive survey of snailfish specific genes.</title>
        <authorList>
            <person name="Kim W."/>
            <person name="Song I."/>
            <person name="Jeong J.-H."/>
            <person name="Kim D."/>
            <person name="Kim S."/>
            <person name="Ryu S."/>
            <person name="Song J.Y."/>
            <person name="Lee S.K."/>
        </authorList>
    </citation>
    <scope>NUCLEOTIDE SEQUENCE [LARGE SCALE GENOMIC DNA]</scope>
    <source>
        <tissue evidence="1">Muscle</tissue>
    </source>
</reference>
<proteinExistence type="predicted"/>
<dbReference type="Proteomes" id="UP000314294">
    <property type="component" value="Unassembled WGS sequence"/>
</dbReference>
<sequence length="106" mass="11617">MQSLCKRTVSCRDVGFTHSADYDKLKMDPGHGAVFSAASAGFAVLSEHKEEDSGDCVRSVTIMQTAHILRLTTLDVIQRWYASRAMFLAATELISIALPANSMPLR</sequence>